<evidence type="ECO:0000256" key="3">
    <source>
        <dbReference type="ARBA" id="ARBA00034031"/>
    </source>
</evidence>
<dbReference type="GO" id="GO:0003676">
    <property type="term" value="F:nucleic acid binding"/>
    <property type="evidence" value="ECO:0007669"/>
    <property type="project" value="InterPro"/>
</dbReference>
<sequence>MWHLRVGERGCWIDLGHVAQPSNTVAQQHADRDNDAPLMGEKYGNDGCEVQEGCTATAATLKGTEVCSRESVADLVDDREKIGEGKQDGCTMGAPRGAEVLRQEGVVDLRDERESGSGGEQRVIDQVAAGLGVLRIDDRFACSHGGKDGSRVEKKGGSGTVKEEEEEEELEGWEELVQGKKKGAVVIPLATSSTEIQYASRRKLHVPQAVAGWTYPRTAVQAQRCDPSKFHSAFAVRVIDSEDTLMPLGLIGAARVALTARKRLVLAFVARKPEGNTCLNKDKKNNPGILGVETNAANTLMVDVPFKEGDDTAKEQSELGLAATLSDKGEAFSEKCEIRCAAPAKECDVVESGAELSPQGHGLVLCKPSSPMSSALQRHTHTREGDDGVDVTEGGFNAKGGVSSPRTTTDIESDALCVPAGKPCRMTCPHQIHQRGDDSQHRTPVIGLDDDGTCCRSNDVNLGFSHKQQWSSDLDRRGSRPSIQTAERADVEEPEWHRKRQVVEDTLQNRSRSAASAVLPDEQRPASRDWACWIGKVQYITVSPDLNFVVLNFRPTKVIRDQEKASASLAQGGVVSTMKGLVRK</sequence>
<keyword evidence="6" id="KW-1185">Reference proteome</keyword>
<dbReference type="Gramene" id="GBG81272">
    <property type="protein sequence ID" value="GBG81272"/>
    <property type="gene ID" value="CBR_g31946"/>
</dbReference>
<accession>A0A388LGG2</accession>
<evidence type="ECO:0000313" key="5">
    <source>
        <dbReference type="EMBL" id="GBG81272.1"/>
    </source>
</evidence>
<dbReference type="EC" id="4.6.1.16" evidence="2"/>
<protein>
    <recommendedName>
        <fullName evidence="2">tRNA-intron lyase</fullName>
        <ecNumber evidence="2">4.6.1.16</ecNumber>
    </recommendedName>
</protein>
<dbReference type="EMBL" id="BFEA01000370">
    <property type="protein sequence ID" value="GBG81272.1"/>
    <property type="molecule type" value="Genomic_DNA"/>
</dbReference>
<proteinExistence type="inferred from homology"/>
<feature type="region of interest" description="Disordered" evidence="4">
    <location>
        <begin position="145"/>
        <end position="164"/>
    </location>
</feature>
<evidence type="ECO:0000256" key="4">
    <source>
        <dbReference type="SAM" id="MobiDB-lite"/>
    </source>
</evidence>
<dbReference type="InterPro" id="IPR011856">
    <property type="entry name" value="tRNA_endonuc-like_dom_sf"/>
</dbReference>
<evidence type="ECO:0000256" key="1">
    <source>
        <dbReference type="ARBA" id="ARBA00008078"/>
    </source>
</evidence>
<evidence type="ECO:0000313" key="6">
    <source>
        <dbReference type="Proteomes" id="UP000265515"/>
    </source>
</evidence>
<evidence type="ECO:0000256" key="2">
    <source>
        <dbReference type="ARBA" id="ARBA00012573"/>
    </source>
</evidence>
<dbReference type="AlphaFoldDB" id="A0A388LGG2"/>
<dbReference type="GO" id="GO:0000213">
    <property type="term" value="F:tRNA-intron lyase activity"/>
    <property type="evidence" value="ECO:0007669"/>
    <property type="project" value="UniProtKB-EC"/>
</dbReference>
<dbReference type="GO" id="GO:0006388">
    <property type="term" value="P:tRNA splicing, via endonucleolytic cleavage and ligation"/>
    <property type="evidence" value="ECO:0007669"/>
    <property type="project" value="InterPro"/>
</dbReference>
<dbReference type="CDD" id="cd22363">
    <property type="entry name" value="tRNA-intron_lyase_C"/>
    <property type="match status" value="1"/>
</dbReference>
<reference evidence="5 6" key="1">
    <citation type="journal article" date="2018" name="Cell">
        <title>The Chara Genome: Secondary Complexity and Implications for Plant Terrestrialization.</title>
        <authorList>
            <person name="Nishiyama T."/>
            <person name="Sakayama H."/>
            <person name="Vries J.D."/>
            <person name="Buschmann H."/>
            <person name="Saint-Marcoux D."/>
            <person name="Ullrich K.K."/>
            <person name="Haas F.B."/>
            <person name="Vanderstraeten L."/>
            <person name="Becker D."/>
            <person name="Lang D."/>
            <person name="Vosolsobe S."/>
            <person name="Rombauts S."/>
            <person name="Wilhelmsson P.K.I."/>
            <person name="Janitza P."/>
            <person name="Kern R."/>
            <person name="Heyl A."/>
            <person name="Rumpler F."/>
            <person name="Villalobos L.I.A.C."/>
            <person name="Clay J.M."/>
            <person name="Skokan R."/>
            <person name="Toyoda A."/>
            <person name="Suzuki Y."/>
            <person name="Kagoshima H."/>
            <person name="Schijlen E."/>
            <person name="Tajeshwar N."/>
            <person name="Catarino B."/>
            <person name="Hetherington A.J."/>
            <person name="Saltykova A."/>
            <person name="Bonnot C."/>
            <person name="Breuninger H."/>
            <person name="Symeonidi A."/>
            <person name="Radhakrishnan G.V."/>
            <person name="Van Nieuwerburgh F."/>
            <person name="Deforce D."/>
            <person name="Chang C."/>
            <person name="Karol K.G."/>
            <person name="Hedrich R."/>
            <person name="Ulvskov P."/>
            <person name="Glockner G."/>
            <person name="Delwiche C.F."/>
            <person name="Petrasek J."/>
            <person name="Van de Peer Y."/>
            <person name="Friml J."/>
            <person name="Beilby M."/>
            <person name="Dolan L."/>
            <person name="Kohara Y."/>
            <person name="Sugano S."/>
            <person name="Fujiyama A."/>
            <person name="Delaux P.-M."/>
            <person name="Quint M."/>
            <person name="TheiBen G."/>
            <person name="Hagemann M."/>
            <person name="Harholt J."/>
            <person name="Dunand C."/>
            <person name="Zachgo S."/>
            <person name="Langdale J."/>
            <person name="Maumus F."/>
            <person name="Straeten D.V.D."/>
            <person name="Gould S.B."/>
            <person name="Rensing S.A."/>
        </authorList>
    </citation>
    <scope>NUCLEOTIDE SEQUENCE [LARGE SCALE GENOMIC DNA]</scope>
    <source>
        <strain evidence="5 6">S276</strain>
    </source>
</reference>
<feature type="region of interest" description="Disordered" evidence="4">
    <location>
        <begin position="468"/>
        <end position="494"/>
    </location>
</feature>
<comment type="caution">
    <text evidence="5">The sequence shown here is derived from an EMBL/GenBank/DDBJ whole genome shotgun (WGS) entry which is preliminary data.</text>
</comment>
<dbReference type="Gene3D" id="3.40.1350.10">
    <property type="match status" value="1"/>
</dbReference>
<dbReference type="InterPro" id="IPR006677">
    <property type="entry name" value="tRNA_intron_Endonuc_cat-like"/>
</dbReference>
<feature type="compositionally biased region" description="Basic and acidic residues" evidence="4">
    <location>
        <begin position="145"/>
        <end position="156"/>
    </location>
</feature>
<gene>
    <name evidence="5" type="ORF">CBR_g31946</name>
</gene>
<organism evidence="5 6">
    <name type="scientific">Chara braunii</name>
    <name type="common">Braun's stonewort</name>
    <dbReference type="NCBI Taxonomy" id="69332"/>
    <lineage>
        <taxon>Eukaryota</taxon>
        <taxon>Viridiplantae</taxon>
        <taxon>Streptophyta</taxon>
        <taxon>Charophyceae</taxon>
        <taxon>Charales</taxon>
        <taxon>Characeae</taxon>
        <taxon>Chara</taxon>
    </lineage>
</organism>
<comment type="similarity">
    <text evidence="1">Belongs to the tRNA-intron endonuclease family.</text>
</comment>
<comment type="catalytic activity">
    <reaction evidence="3">
        <text>pretRNA = a 3'-half-tRNA molecule with a 5'-OH end + a 5'-half-tRNA molecule with a 2',3'-cyclic phosphate end + an intron with a 2',3'-cyclic phosphate and a 5'-hydroxyl terminus.</text>
        <dbReference type="EC" id="4.6.1.16"/>
    </reaction>
</comment>
<name>A0A388LGG2_CHABU</name>
<dbReference type="Proteomes" id="UP000265515">
    <property type="component" value="Unassembled WGS sequence"/>
</dbReference>